<feature type="signal peptide" evidence="1">
    <location>
        <begin position="1"/>
        <end position="23"/>
    </location>
</feature>
<dbReference type="Proteomes" id="UP000294498">
    <property type="component" value="Unassembled WGS sequence"/>
</dbReference>
<comment type="caution">
    <text evidence="2">The sequence shown here is derived from an EMBL/GenBank/DDBJ whole genome shotgun (WGS) entry which is preliminary data.</text>
</comment>
<dbReference type="RefSeq" id="WP_133995443.1">
    <property type="nucleotide sequence ID" value="NZ_SODV01000002.1"/>
</dbReference>
<organism evidence="2 3">
    <name type="scientific">Dinghuibacter silviterrae</name>
    <dbReference type="NCBI Taxonomy" id="1539049"/>
    <lineage>
        <taxon>Bacteria</taxon>
        <taxon>Pseudomonadati</taxon>
        <taxon>Bacteroidota</taxon>
        <taxon>Chitinophagia</taxon>
        <taxon>Chitinophagales</taxon>
        <taxon>Chitinophagaceae</taxon>
        <taxon>Dinghuibacter</taxon>
    </lineage>
</organism>
<accession>A0A4R8DE32</accession>
<reference evidence="2 3" key="1">
    <citation type="submission" date="2019-03" db="EMBL/GenBank/DDBJ databases">
        <title>Genomic Encyclopedia of Type Strains, Phase IV (KMG-IV): sequencing the most valuable type-strain genomes for metagenomic binning, comparative biology and taxonomic classification.</title>
        <authorList>
            <person name="Goeker M."/>
        </authorList>
    </citation>
    <scope>NUCLEOTIDE SEQUENCE [LARGE SCALE GENOMIC DNA]</scope>
    <source>
        <strain evidence="2 3">DSM 100059</strain>
    </source>
</reference>
<evidence type="ECO:0000256" key="1">
    <source>
        <dbReference type="SAM" id="SignalP"/>
    </source>
</evidence>
<proteinExistence type="predicted"/>
<feature type="chain" id="PRO_5020214583" description="Adhesin" evidence="1">
    <location>
        <begin position="24"/>
        <end position="303"/>
    </location>
</feature>
<dbReference type="AlphaFoldDB" id="A0A4R8DE32"/>
<evidence type="ECO:0000313" key="2">
    <source>
        <dbReference type="EMBL" id="TDW95773.1"/>
    </source>
</evidence>
<keyword evidence="3" id="KW-1185">Reference proteome</keyword>
<name>A0A4R8DE32_9BACT</name>
<dbReference type="EMBL" id="SODV01000002">
    <property type="protein sequence ID" value="TDW95773.1"/>
    <property type="molecule type" value="Genomic_DNA"/>
</dbReference>
<evidence type="ECO:0008006" key="4">
    <source>
        <dbReference type="Google" id="ProtNLM"/>
    </source>
</evidence>
<evidence type="ECO:0000313" key="3">
    <source>
        <dbReference type="Proteomes" id="UP000294498"/>
    </source>
</evidence>
<sequence>MCNLLRISKLFTLTLLLSARVVAGHQADKEKDYSKSYTLSASDKVSISNKFGKVDVHTWDKSEVQVDVHIKVSAPLEAEAETILNRIQIKDSREGDLVSFATDLGTEEEHHNHHRNQKFSIDYTVYMPAAQTLRLKNEFGSTSIPDYTGLIELTSSFGSLEAGRLASVKSLKIEFGKAHVQSVNGQDNGDVSVKFSKADVSEVSGHIDADFEFCNMMDVRVTSAIKTLRIKNSYTHLNLKLAPGIPARFDIFTNFGSLNNSSDYPIKEGEKHHDMFQKTYSGKSGDGSVDVILHDEFATVNIS</sequence>
<dbReference type="OrthoDB" id="1117657at2"/>
<gene>
    <name evidence="2" type="ORF">EDB95_3584</name>
</gene>
<keyword evidence="1" id="KW-0732">Signal</keyword>
<protein>
    <recommendedName>
        <fullName evidence="4">Adhesin</fullName>
    </recommendedName>
</protein>